<evidence type="ECO:0000313" key="1">
    <source>
        <dbReference type="EMBL" id="ACN27296.1"/>
    </source>
</evidence>
<sequence length="71" mass="7767">MINCLIFLFTKGTTARSREISLSQSIQCPTSIVDHKADEESAPRRSPNLLDTIKSLLLQGSLEDGCISRGC</sequence>
<accession>C0P2T0</accession>
<organism evidence="1">
    <name type="scientific">Zea mays</name>
    <name type="common">Maize</name>
    <dbReference type="NCBI Taxonomy" id="4577"/>
    <lineage>
        <taxon>Eukaryota</taxon>
        <taxon>Viridiplantae</taxon>
        <taxon>Streptophyta</taxon>
        <taxon>Embryophyta</taxon>
        <taxon>Tracheophyta</taxon>
        <taxon>Spermatophyta</taxon>
        <taxon>Magnoliopsida</taxon>
        <taxon>Liliopsida</taxon>
        <taxon>Poales</taxon>
        <taxon>Poaceae</taxon>
        <taxon>PACMAD clade</taxon>
        <taxon>Panicoideae</taxon>
        <taxon>Andropogonodae</taxon>
        <taxon>Andropogoneae</taxon>
        <taxon>Tripsacinae</taxon>
        <taxon>Zea</taxon>
    </lineage>
</organism>
<protein>
    <submittedName>
        <fullName evidence="1">Uncharacterized protein</fullName>
    </submittedName>
</protein>
<proteinExistence type="evidence at transcript level"/>
<name>C0P2T0_MAIZE</name>
<reference evidence="1" key="1">
    <citation type="journal article" date="2009" name="PLoS Genet.">
        <title>Sequencing, mapping, and analysis of 27,455 maize full-length cDNAs.</title>
        <authorList>
            <person name="Soderlund C."/>
            <person name="Descour A."/>
            <person name="Kudrna D."/>
            <person name="Bomhoff M."/>
            <person name="Boyd L."/>
            <person name="Currie J."/>
            <person name="Angelova A."/>
            <person name="Collura K."/>
            <person name="Wissotski M."/>
            <person name="Ashley E."/>
            <person name="Morrow D."/>
            <person name="Fernandes J."/>
            <person name="Walbot V."/>
            <person name="Yu Y."/>
        </authorList>
    </citation>
    <scope>NUCLEOTIDE SEQUENCE</scope>
    <source>
        <strain evidence="1">B73</strain>
    </source>
</reference>
<reference evidence="1" key="2">
    <citation type="submission" date="2012-06" db="EMBL/GenBank/DDBJ databases">
        <authorList>
            <person name="Yu Y."/>
            <person name="Currie J."/>
            <person name="Lomeli R."/>
            <person name="Angelova A."/>
            <person name="Collura K."/>
            <person name="Wissotski M."/>
            <person name="Campos D."/>
            <person name="Kudrna D."/>
            <person name="Golser W."/>
            <person name="Ashely E."/>
            <person name="Descour A."/>
            <person name="Fernandes J."/>
            <person name="Soderlund C."/>
            <person name="Walbot V."/>
        </authorList>
    </citation>
    <scope>NUCLEOTIDE SEQUENCE</scope>
    <source>
        <strain evidence="1">B73</strain>
    </source>
</reference>
<dbReference type="AlphaFoldDB" id="C0P2T0"/>
<dbReference type="EMBL" id="BT062599">
    <property type="protein sequence ID" value="ACN27296.1"/>
    <property type="molecule type" value="mRNA"/>
</dbReference>